<proteinExistence type="predicted"/>
<dbReference type="FunCoup" id="A3LR34">
    <property type="interactions" value="258"/>
</dbReference>
<protein>
    <submittedName>
        <fullName evidence="4">Cell cycle arrest protein</fullName>
    </submittedName>
</protein>
<feature type="repeat" description="WD" evidence="3">
    <location>
        <begin position="264"/>
        <end position="298"/>
    </location>
</feature>
<dbReference type="AlphaFoldDB" id="A3LR34"/>
<evidence type="ECO:0000313" key="4">
    <source>
        <dbReference type="EMBL" id="ABN65317.2"/>
    </source>
</evidence>
<dbReference type="GeneID" id="4838285"/>
<dbReference type="InParanoid" id="A3LR34"/>
<dbReference type="RefSeq" id="XP_001383346.2">
    <property type="nucleotide sequence ID" value="XM_001383309.1"/>
</dbReference>
<keyword evidence="5" id="KW-1185">Reference proteome</keyword>
<dbReference type="KEGG" id="pic:PICST_57023"/>
<name>A3LR34_PICST</name>
<dbReference type="PROSITE" id="PS00678">
    <property type="entry name" value="WD_REPEATS_1"/>
    <property type="match status" value="1"/>
</dbReference>
<evidence type="ECO:0000256" key="2">
    <source>
        <dbReference type="ARBA" id="ARBA00022737"/>
    </source>
</evidence>
<dbReference type="InterPro" id="IPR015943">
    <property type="entry name" value="WD40/YVTN_repeat-like_dom_sf"/>
</dbReference>
<evidence type="ECO:0000313" key="5">
    <source>
        <dbReference type="Proteomes" id="UP000002258"/>
    </source>
</evidence>
<reference evidence="4 5" key="1">
    <citation type="journal article" date="2007" name="Nat. Biotechnol.">
        <title>Genome sequence of the lignocellulose-bioconverting and xylose-fermenting yeast Pichia stipitis.</title>
        <authorList>
            <person name="Jeffries T.W."/>
            <person name="Grigoriev I.V."/>
            <person name="Grimwood J."/>
            <person name="Laplaza J.M."/>
            <person name="Aerts A."/>
            <person name="Salamov A."/>
            <person name="Schmutz J."/>
            <person name="Lindquist E."/>
            <person name="Dehal P."/>
            <person name="Shapiro H."/>
            <person name="Jin Y.S."/>
            <person name="Passoth V."/>
            <person name="Richardson P.M."/>
        </authorList>
    </citation>
    <scope>NUCLEOTIDE SEQUENCE [LARGE SCALE GENOMIC DNA]</scope>
    <source>
        <strain evidence="5">ATCC 58785 / CBS 6054 / NBRC 10063 / NRRL Y-11545</strain>
    </source>
</reference>
<dbReference type="PANTHER" id="PTHR10971">
    <property type="entry name" value="MRNA EXPORT FACTOR AND BUB3"/>
    <property type="match status" value="1"/>
</dbReference>
<dbReference type="Proteomes" id="UP000002258">
    <property type="component" value="Chromosome 3"/>
</dbReference>
<accession>A3LR34</accession>
<keyword evidence="2" id="KW-0677">Repeat</keyword>
<dbReference type="InterPro" id="IPR036322">
    <property type="entry name" value="WD40_repeat_dom_sf"/>
</dbReference>
<dbReference type="InterPro" id="IPR001680">
    <property type="entry name" value="WD40_rpt"/>
</dbReference>
<gene>
    <name evidence="4" type="primary">BUB3.1</name>
    <name evidence="4" type="ORF">PICST_57023</name>
</gene>
<dbReference type="PROSITE" id="PS50082">
    <property type="entry name" value="WD_REPEATS_2"/>
    <property type="match status" value="1"/>
</dbReference>
<dbReference type="InterPro" id="IPR019775">
    <property type="entry name" value="WD40_repeat_CS"/>
</dbReference>
<keyword evidence="1 3" id="KW-0853">WD repeat</keyword>
<organism evidence="4 5">
    <name type="scientific">Scheffersomyces stipitis (strain ATCC 58785 / CBS 6054 / NBRC 10063 / NRRL Y-11545)</name>
    <name type="common">Yeast</name>
    <name type="synonym">Pichia stipitis</name>
    <dbReference type="NCBI Taxonomy" id="322104"/>
    <lineage>
        <taxon>Eukaryota</taxon>
        <taxon>Fungi</taxon>
        <taxon>Dikarya</taxon>
        <taxon>Ascomycota</taxon>
        <taxon>Saccharomycotina</taxon>
        <taxon>Pichiomycetes</taxon>
        <taxon>Debaryomycetaceae</taxon>
        <taxon>Scheffersomyces</taxon>
    </lineage>
</organism>
<evidence type="ECO:0000256" key="3">
    <source>
        <dbReference type="PROSITE-ProRule" id="PRU00221"/>
    </source>
</evidence>
<dbReference type="HOGENOM" id="CLU_038526_2_0_1"/>
<dbReference type="OMA" id="ENECKPK"/>
<dbReference type="Gene3D" id="2.130.10.10">
    <property type="entry name" value="YVTN repeat-like/Quinoprotein amine dehydrogenase"/>
    <property type="match status" value="1"/>
</dbReference>
<sequence>MPDFFELSTPSDLDIVSDFIFSPSDSNHALVSTWSNEILLYDCSAILANPDSPPRTEASVTFATDETPLCLSYAGSTGAFVGFLDGSIRPIDFENSQVDNGVNLAAPSSDDEIGNGINNFAVIPGKEKLLAASSFNGKLQVIDTRQRAPILVNQLSHDNQRRKIFTMDASDVYLTLGLNGNNIEIYDHRNLKIPVEKREVGLKYQIKDLKCFPNNEGFALSTIDGRVSVEYFDSSPQVQETKRFTFKCHRSHDKVTGADLVYPVNSIAFNKTYGTLFTAGSDGFVYLWDLEKRKRMRAYPQFLSEEDEHESIARIRLNYNDSLVGVATSDDNYNRRRRLSESNSSRQPSKVYVKVLGSTECKPKSQ</sequence>
<evidence type="ECO:0000256" key="1">
    <source>
        <dbReference type="ARBA" id="ARBA00022574"/>
    </source>
</evidence>
<dbReference type="STRING" id="322104.A3LR34"/>
<dbReference type="EMBL" id="CP000497">
    <property type="protein sequence ID" value="ABN65317.2"/>
    <property type="molecule type" value="Genomic_DNA"/>
</dbReference>
<dbReference type="SUPFAM" id="SSF50978">
    <property type="entry name" value="WD40 repeat-like"/>
    <property type="match status" value="1"/>
</dbReference>
<dbReference type="SMART" id="SM00320">
    <property type="entry name" value="WD40"/>
    <property type="match status" value="3"/>
</dbReference>
<dbReference type="OrthoDB" id="10262475at2759"/>
<dbReference type="eggNOG" id="KOG1036">
    <property type="taxonomic scope" value="Eukaryota"/>
</dbReference>